<dbReference type="EMBL" id="JAGETZ010000010">
    <property type="protein sequence ID" value="MBO2011304.1"/>
    <property type="molecule type" value="Genomic_DNA"/>
</dbReference>
<comment type="caution">
    <text evidence="2">The sequence shown here is derived from an EMBL/GenBank/DDBJ whole genome shotgun (WGS) entry which is preliminary data.</text>
</comment>
<organism evidence="2 3">
    <name type="scientific">Hymenobacter negativus</name>
    <dbReference type="NCBI Taxonomy" id="2795026"/>
    <lineage>
        <taxon>Bacteria</taxon>
        <taxon>Pseudomonadati</taxon>
        <taxon>Bacteroidota</taxon>
        <taxon>Cytophagia</taxon>
        <taxon>Cytophagales</taxon>
        <taxon>Hymenobacteraceae</taxon>
        <taxon>Hymenobacter</taxon>
    </lineage>
</organism>
<dbReference type="Proteomes" id="UP000664369">
    <property type="component" value="Unassembled WGS sequence"/>
</dbReference>
<reference evidence="2 3" key="1">
    <citation type="submission" date="2021-03" db="EMBL/GenBank/DDBJ databases">
        <authorList>
            <person name="Kim M.K."/>
        </authorList>
    </citation>
    <scope>NUCLEOTIDE SEQUENCE [LARGE SCALE GENOMIC DNA]</scope>
    <source>
        <strain evidence="2 3">BT442</strain>
    </source>
</reference>
<evidence type="ECO:0000313" key="3">
    <source>
        <dbReference type="Proteomes" id="UP000664369"/>
    </source>
</evidence>
<dbReference type="InterPro" id="IPR014914">
    <property type="entry name" value="RES_dom"/>
</dbReference>
<name>A0ABS3QKL2_9BACT</name>
<evidence type="ECO:0000259" key="1">
    <source>
        <dbReference type="Pfam" id="PF08808"/>
    </source>
</evidence>
<proteinExistence type="predicted"/>
<sequence length="295" mass="32793">MKTCDSDLTAARVKRQLASLRHLDLQQHTIDDLVGRVRELLEGHPLRCLEFAPGLLLYRGIMSEGLPARLADVSYPPADRVRHDQRANRAGVPMFYCSATWHPPFFEAHVQPGDGIVITRWQTRQPLRILSFGCADTCADDPHSDRETALRNALAQLPDETRSIAAFLTSTFTKTVADDNQHHYRLSIAVAEACQLGQAFDGLLYPSAAMASPAHNLALHPSCLDAGKLTLDYVEHLRVNHVSPDTDVLDVRSLDIAYGAGPDGRLHWQGRPGNWVLREGSTATDCWLEDGEWRC</sequence>
<keyword evidence="3" id="KW-1185">Reference proteome</keyword>
<dbReference type="Pfam" id="PF08808">
    <property type="entry name" value="RES"/>
    <property type="match status" value="1"/>
</dbReference>
<protein>
    <submittedName>
        <fullName evidence="2">RES domain-containing protein</fullName>
    </submittedName>
</protein>
<dbReference type="RefSeq" id="WP_208176995.1">
    <property type="nucleotide sequence ID" value="NZ_JAGETZ010000010.1"/>
</dbReference>
<gene>
    <name evidence="2" type="ORF">J4E00_19730</name>
</gene>
<evidence type="ECO:0000313" key="2">
    <source>
        <dbReference type="EMBL" id="MBO2011304.1"/>
    </source>
</evidence>
<feature type="domain" description="RES" evidence="1">
    <location>
        <begin position="81"/>
        <end position="222"/>
    </location>
</feature>
<accession>A0ABS3QKL2</accession>